<dbReference type="InterPro" id="IPR040026">
    <property type="entry name" value="FliD"/>
</dbReference>
<dbReference type="InterPro" id="IPR010809">
    <property type="entry name" value="FliD_C"/>
</dbReference>
<keyword evidence="5" id="KW-0964">Secreted</keyword>
<dbReference type="Pfam" id="PF02465">
    <property type="entry name" value="FliD_N"/>
    <property type="match status" value="1"/>
</dbReference>
<evidence type="ECO:0000256" key="3">
    <source>
        <dbReference type="ARBA" id="ARBA00023054"/>
    </source>
</evidence>
<evidence type="ECO:0000256" key="2">
    <source>
        <dbReference type="ARBA" id="ARBA00011255"/>
    </source>
</evidence>
<dbReference type="GO" id="GO:0071973">
    <property type="term" value="P:bacterial-type flagellum-dependent cell motility"/>
    <property type="evidence" value="ECO:0007669"/>
    <property type="project" value="TreeGrafter"/>
</dbReference>
<reference evidence="9 10" key="1">
    <citation type="submission" date="2020-08" db="EMBL/GenBank/DDBJ databases">
        <title>Cohnella phylogeny.</title>
        <authorList>
            <person name="Dunlap C."/>
        </authorList>
    </citation>
    <scope>NUCLEOTIDE SEQUENCE [LARGE SCALE GENOMIC DNA]</scope>
    <source>
        <strain evidence="9 10">DSM 28246</strain>
    </source>
</reference>
<sequence length="626" mass="66831">MVTRISGINSGLDIDSLVSQLMRAEKMPLDKLKQKKTTLSWTSTLYREINTKLATFKTTLDTMRFSGDWKKSSTTSSNSDAVSVTADGTASAISHSINVSRLAQGANVSSKGGISTNSLAGTALPPDSTTSPPVSTTITSGSNDQLLITLGGATKKITLAAGNYSQAELAGQLQTQIDNAFGANKISVNLTGNALALQSNGSNGSNPQVIVGAIANNEGLSALGFTDGQSNKINVTAQLGSIASKFATGLTFDAEDKADFVINGQKITFSKTDTLASVMNQVNNSAAGVNMTYDDVTDKIVFTTKSTGTTAQIKLENGSKGNFVSVLNMLQPTGKAPDDTDYRTVSGGTVIDINGIDANVTIDGVQSYRSGNTFTTGGVTYTLKQTTTSPVTVGVSQDLDSAVDKIKKFITSYNDTIDLLNKRVKENKFRDYTPLTDDQRKGMEADDIKTWEEKAKSGLLHNDNILTSAINGFRSLVSTSVGSVSPSYNALYKIGISTKPYNLSAQQDSGKLELDEDQLRKALSEDPAAVTALFSNQPDGIAQKMYDQATKSVNELIKKAGGIGSVEDIVTNDIGFKINDLNRKITDFNVKLTKKEDYYYNMFTTMDNAIGKNNSTLTWLSQNMAR</sequence>
<dbReference type="GO" id="GO:0009424">
    <property type="term" value="C:bacterial-type flagellum hook"/>
    <property type="evidence" value="ECO:0007669"/>
    <property type="project" value="UniProtKB-UniRule"/>
</dbReference>
<dbReference type="Proteomes" id="UP000547209">
    <property type="component" value="Unassembled WGS sequence"/>
</dbReference>
<keyword evidence="4 5" id="KW-0975">Bacterial flagellum</keyword>
<feature type="domain" description="Flagellar hook-associated protein 2 N-terminal" evidence="7">
    <location>
        <begin position="10"/>
        <end position="105"/>
    </location>
</feature>
<keyword evidence="9" id="KW-0966">Cell projection</keyword>
<evidence type="ECO:0000313" key="10">
    <source>
        <dbReference type="Proteomes" id="UP000547209"/>
    </source>
</evidence>
<comment type="function">
    <text evidence="5">Required for morphogenesis and for the elongation of the flagellar filament by facilitating polymerization of the flagellin monomers at the tip of growing filament. Forms a capping structure, which prevents flagellin subunits (transported through the central channel of the flagellum) from leaking out without polymerization at the distal end.</text>
</comment>
<keyword evidence="10" id="KW-1185">Reference proteome</keyword>
<dbReference type="GO" id="GO:0009421">
    <property type="term" value="C:bacterial-type flagellum filament cap"/>
    <property type="evidence" value="ECO:0007669"/>
    <property type="project" value="InterPro"/>
</dbReference>
<comment type="similarity">
    <text evidence="1 5">Belongs to the FliD family.</text>
</comment>
<dbReference type="InterPro" id="IPR003481">
    <property type="entry name" value="FliD_N"/>
</dbReference>
<evidence type="ECO:0000256" key="5">
    <source>
        <dbReference type="RuleBase" id="RU362066"/>
    </source>
</evidence>
<evidence type="ECO:0000256" key="4">
    <source>
        <dbReference type="ARBA" id="ARBA00023143"/>
    </source>
</evidence>
<evidence type="ECO:0000313" key="9">
    <source>
        <dbReference type="EMBL" id="MBB6671515.1"/>
    </source>
</evidence>
<accession>A0A7X0VEY8</accession>
<dbReference type="PANTHER" id="PTHR30288:SF0">
    <property type="entry name" value="FLAGELLAR HOOK-ASSOCIATED PROTEIN 2"/>
    <property type="match status" value="1"/>
</dbReference>
<dbReference type="EMBL" id="JACJVP010000021">
    <property type="protein sequence ID" value="MBB6671515.1"/>
    <property type="molecule type" value="Genomic_DNA"/>
</dbReference>
<evidence type="ECO:0000259" key="8">
    <source>
        <dbReference type="Pfam" id="PF07195"/>
    </source>
</evidence>
<keyword evidence="3" id="KW-0175">Coiled coil</keyword>
<comment type="caution">
    <text evidence="9">The sequence shown here is derived from an EMBL/GenBank/DDBJ whole genome shotgun (WGS) entry which is preliminary data.</text>
</comment>
<dbReference type="PANTHER" id="PTHR30288">
    <property type="entry name" value="FLAGELLAR CAP/ASSEMBLY PROTEIN FLID"/>
    <property type="match status" value="1"/>
</dbReference>
<gene>
    <name evidence="9" type="primary">fliD</name>
    <name evidence="9" type="ORF">H7C19_12565</name>
</gene>
<feature type="region of interest" description="Disordered" evidence="6">
    <location>
        <begin position="117"/>
        <end position="138"/>
    </location>
</feature>
<dbReference type="GO" id="GO:0007155">
    <property type="term" value="P:cell adhesion"/>
    <property type="evidence" value="ECO:0007669"/>
    <property type="project" value="InterPro"/>
</dbReference>
<name>A0A7X0VEY8_9BACL</name>
<evidence type="ECO:0000259" key="7">
    <source>
        <dbReference type="Pfam" id="PF02465"/>
    </source>
</evidence>
<dbReference type="GO" id="GO:0005576">
    <property type="term" value="C:extracellular region"/>
    <property type="evidence" value="ECO:0007669"/>
    <property type="project" value="UniProtKB-SubCell"/>
</dbReference>
<organism evidence="9 10">
    <name type="scientific">Cohnella nanjingensis</name>
    <dbReference type="NCBI Taxonomy" id="1387779"/>
    <lineage>
        <taxon>Bacteria</taxon>
        <taxon>Bacillati</taxon>
        <taxon>Bacillota</taxon>
        <taxon>Bacilli</taxon>
        <taxon>Bacillales</taxon>
        <taxon>Paenibacillaceae</taxon>
        <taxon>Cohnella</taxon>
    </lineage>
</organism>
<evidence type="ECO:0000256" key="1">
    <source>
        <dbReference type="ARBA" id="ARBA00009764"/>
    </source>
</evidence>
<feature type="compositionally biased region" description="Low complexity" evidence="6">
    <location>
        <begin position="125"/>
        <end position="138"/>
    </location>
</feature>
<comment type="subcellular location">
    <subcellularLocation>
        <location evidence="5">Secreted</location>
    </subcellularLocation>
    <subcellularLocation>
        <location evidence="5">Bacterial flagellum</location>
    </subcellularLocation>
</comment>
<feature type="domain" description="Flagellar hook-associated protein 2 C-terminal" evidence="8">
    <location>
        <begin position="357"/>
        <end position="615"/>
    </location>
</feature>
<dbReference type="Pfam" id="PF07195">
    <property type="entry name" value="FliD_C"/>
    <property type="match status" value="1"/>
</dbReference>
<dbReference type="AlphaFoldDB" id="A0A7X0VEY8"/>
<comment type="subunit">
    <text evidence="2 5">Homopentamer.</text>
</comment>
<keyword evidence="9" id="KW-0282">Flagellum</keyword>
<dbReference type="RefSeq" id="WP_185142994.1">
    <property type="nucleotide sequence ID" value="NZ_JACJVP010000021.1"/>
</dbReference>
<proteinExistence type="inferred from homology"/>
<keyword evidence="9" id="KW-0969">Cilium</keyword>
<evidence type="ECO:0000256" key="6">
    <source>
        <dbReference type="SAM" id="MobiDB-lite"/>
    </source>
</evidence>
<protein>
    <recommendedName>
        <fullName evidence="5">Flagellar hook-associated protein 2</fullName>
        <shortName evidence="5">HAP2</shortName>
    </recommendedName>
    <alternativeName>
        <fullName evidence="5">Flagellar cap protein</fullName>
    </alternativeName>
</protein>